<evidence type="ECO:0000313" key="2">
    <source>
        <dbReference type="EMBL" id="KAK5926499.1"/>
    </source>
</evidence>
<evidence type="ECO:0000313" key="3">
    <source>
        <dbReference type="Proteomes" id="UP001331515"/>
    </source>
</evidence>
<protein>
    <submittedName>
        <fullName evidence="2">Uncharacterized protein</fullName>
    </submittedName>
</protein>
<feature type="region of interest" description="Disordered" evidence="1">
    <location>
        <begin position="63"/>
        <end position="100"/>
    </location>
</feature>
<dbReference type="EMBL" id="JAURVH010001519">
    <property type="protein sequence ID" value="KAK5926499.1"/>
    <property type="molecule type" value="Genomic_DNA"/>
</dbReference>
<evidence type="ECO:0000256" key="1">
    <source>
        <dbReference type="SAM" id="MobiDB-lite"/>
    </source>
</evidence>
<dbReference type="AlphaFoldDB" id="A0AAN8HX38"/>
<reference evidence="2 3" key="1">
    <citation type="journal article" date="2023" name="Mol. Biol. Evol.">
        <title>Genomics of Secondarily Temperate Adaptation in the Only Non-Antarctic Icefish.</title>
        <authorList>
            <person name="Rivera-Colon A.G."/>
            <person name="Rayamajhi N."/>
            <person name="Minhas B.F."/>
            <person name="Madrigal G."/>
            <person name="Bilyk K.T."/>
            <person name="Yoon V."/>
            <person name="Hune M."/>
            <person name="Gregory S."/>
            <person name="Cheng C.H.C."/>
            <person name="Catchen J.M."/>
        </authorList>
    </citation>
    <scope>NUCLEOTIDE SEQUENCE [LARGE SCALE GENOMIC DNA]</scope>
    <source>
        <tissue evidence="2">White muscle</tissue>
    </source>
</reference>
<proteinExistence type="predicted"/>
<accession>A0AAN8HX38</accession>
<keyword evidence="3" id="KW-1185">Reference proteome</keyword>
<comment type="caution">
    <text evidence="2">The sequence shown here is derived from an EMBL/GenBank/DDBJ whole genome shotgun (WGS) entry which is preliminary data.</text>
</comment>
<gene>
    <name evidence="2" type="ORF">CgunFtcFv8_022066</name>
</gene>
<name>A0AAN8HX38_CHAGU</name>
<organism evidence="2 3">
    <name type="scientific">Champsocephalus gunnari</name>
    <name type="common">Mackerel icefish</name>
    <dbReference type="NCBI Taxonomy" id="52237"/>
    <lineage>
        <taxon>Eukaryota</taxon>
        <taxon>Metazoa</taxon>
        <taxon>Chordata</taxon>
        <taxon>Craniata</taxon>
        <taxon>Vertebrata</taxon>
        <taxon>Euteleostomi</taxon>
        <taxon>Actinopterygii</taxon>
        <taxon>Neopterygii</taxon>
        <taxon>Teleostei</taxon>
        <taxon>Neoteleostei</taxon>
        <taxon>Acanthomorphata</taxon>
        <taxon>Eupercaria</taxon>
        <taxon>Perciformes</taxon>
        <taxon>Notothenioidei</taxon>
        <taxon>Channichthyidae</taxon>
        <taxon>Champsocephalus</taxon>
    </lineage>
</organism>
<dbReference type="Proteomes" id="UP001331515">
    <property type="component" value="Unassembled WGS sequence"/>
</dbReference>
<sequence>MGERARRQRGRVVAAPPFGDVMWGGEPRLAGFGGAAFLARLREGQVEPRRKCCAVGLPLDTQRTTAERHSVDTSPPPHPTPLRLTHRLTGQRASETADIV</sequence>